<comment type="caution">
    <text evidence="3">The sequence shown here is derived from an EMBL/GenBank/DDBJ whole genome shotgun (WGS) entry which is preliminary data.</text>
</comment>
<dbReference type="EMBL" id="JAWDJX010000017">
    <property type="protein sequence ID" value="KAK3053228.1"/>
    <property type="molecule type" value="Genomic_DNA"/>
</dbReference>
<name>A0AAJ0DMJ4_9PEZI</name>
<dbReference type="Pfam" id="PF10494">
    <property type="entry name" value="Stk19"/>
    <property type="match status" value="1"/>
</dbReference>
<protein>
    <recommendedName>
        <fullName evidence="5">Serine-threonine protein kinase 19</fullName>
    </recommendedName>
</protein>
<dbReference type="PANTHER" id="PTHR15243:SF0">
    <property type="entry name" value="SERINE_THREONINE-PROTEIN KINASE 19"/>
    <property type="match status" value="1"/>
</dbReference>
<organism evidence="3 4">
    <name type="scientific">Extremus antarcticus</name>
    <dbReference type="NCBI Taxonomy" id="702011"/>
    <lineage>
        <taxon>Eukaryota</taxon>
        <taxon>Fungi</taxon>
        <taxon>Dikarya</taxon>
        <taxon>Ascomycota</taxon>
        <taxon>Pezizomycotina</taxon>
        <taxon>Dothideomycetes</taxon>
        <taxon>Dothideomycetidae</taxon>
        <taxon>Mycosphaerellales</taxon>
        <taxon>Extremaceae</taxon>
        <taxon>Extremus</taxon>
    </lineage>
</organism>
<dbReference type="AlphaFoldDB" id="A0AAJ0DMJ4"/>
<sequence length="370" mass="39267">MPKTPSPFARKREAPSPLKALRRSSSSKSGGAQATATEDKLDDTGLVPSLAPRGVAQDAAGMGSERIGEVLRFRQNLPRIVSVAHIHALSASSTETERELARLIARGAVRKVIVPGRGKGGAAVGEGVVLAEDWKTNVRESRNLDEELKDKCLALMDAHPNSSVAPTTSLSNDEVRSLVQAGYLISTSALSSNINDSFARPGLSSLSTLSQSGFKSATGTLAAVGGTDAIHSSGGGGSTLATSASRPAPGTKFQHNMQTMTFSLPSTGAYLKLLTSARLHLLALLKQLSPRHKEATIEMLREKWDGNILNDATSRAKRARGEWGGVMPGKTRKWREFWGLEFRWVLEECVGGGLVEVFETGSVGLAVRAS</sequence>
<dbReference type="GO" id="GO:0046579">
    <property type="term" value="P:positive regulation of Ras protein signal transduction"/>
    <property type="evidence" value="ECO:0007669"/>
    <property type="project" value="TreeGrafter"/>
</dbReference>
<dbReference type="Proteomes" id="UP001271007">
    <property type="component" value="Unassembled WGS sequence"/>
</dbReference>
<evidence type="ECO:0000313" key="4">
    <source>
        <dbReference type="Proteomes" id="UP001271007"/>
    </source>
</evidence>
<proteinExistence type="inferred from homology"/>
<dbReference type="InterPro" id="IPR018865">
    <property type="entry name" value="STK19-like"/>
</dbReference>
<accession>A0AAJ0DMJ4</accession>
<evidence type="ECO:0000256" key="1">
    <source>
        <dbReference type="ARBA" id="ARBA00093458"/>
    </source>
</evidence>
<feature type="compositionally biased region" description="Low complexity" evidence="2">
    <location>
        <begin position="15"/>
        <end position="32"/>
    </location>
</feature>
<evidence type="ECO:0008006" key="5">
    <source>
        <dbReference type="Google" id="ProtNLM"/>
    </source>
</evidence>
<evidence type="ECO:0000313" key="3">
    <source>
        <dbReference type="EMBL" id="KAK3053228.1"/>
    </source>
</evidence>
<comment type="similarity">
    <text evidence="1">Belongs to the STK19 family.</text>
</comment>
<reference evidence="3" key="1">
    <citation type="submission" date="2023-04" db="EMBL/GenBank/DDBJ databases">
        <title>Black Yeasts Isolated from many extreme environments.</title>
        <authorList>
            <person name="Coleine C."/>
            <person name="Stajich J.E."/>
            <person name="Selbmann L."/>
        </authorList>
    </citation>
    <scope>NUCLEOTIDE SEQUENCE</scope>
    <source>
        <strain evidence="3">CCFEE 5312</strain>
    </source>
</reference>
<gene>
    <name evidence="3" type="ORF">LTR09_005854</name>
</gene>
<dbReference type="PANTHER" id="PTHR15243">
    <property type="entry name" value="SERINE/THREONINE-PROTEIN KINASE 19"/>
    <property type="match status" value="1"/>
</dbReference>
<keyword evidence="4" id="KW-1185">Reference proteome</keyword>
<evidence type="ECO:0000256" key="2">
    <source>
        <dbReference type="SAM" id="MobiDB-lite"/>
    </source>
</evidence>
<feature type="region of interest" description="Disordered" evidence="2">
    <location>
        <begin position="1"/>
        <end position="59"/>
    </location>
</feature>